<evidence type="ECO:0000313" key="1">
    <source>
        <dbReference type="EMBL" id="KAK9325941.1"/>
    </source>
</evidence>
<protein>
    <submittedName>
        <fullName evidence="1">Uncharacterized protein</fullName>
    </submittedName>
</protein>
<evidence type="ECO:0000313" key="2">
    <source>
        <dbReference type="Proteomes" id="UP001489719"/>
    </source>
</evidence>
<comment type="caution">
    <text evidence="1">The sequence shown here is derived from an EMBL/GenBank/DDBJ whole genome shotgun (WGS) entry which is preliminary data.</text>
</comment>
<keyword evidence="2" id="KW-1185">Reference proteome</keyword>
<name>A0ACC3TYP5_9ASCO</name>
<organism evidence="1 2">
    <name type="scientific">Lipomyces orientalis</name>
    <dbReference type="NCBI Taxonomy" id="1233043"/>
    <lineage>
        <taxon>Eukaryota</taxon>
        <taxon>Fungi</taxon>
        <taxon>Dikarya</taxon>
        <taxon>Ascomycota</taxon>
        <taxon>Saccharomycotina</taxon>
        <taxon>Lipomycetes</taxon>
        <taxon>Lipomycetales</taxon>
        <taxon>Lipomycetaceae</taxon>
        <taxon>Lipomyces</taxon>
    </lineage>
</organism>
<dbReference type="EMBL" id="MU970037">
    <property type="protein sequence ID" value="KAK9325941.1"/>
    <property type="molecule type" value="Genomic_DNA"/>
</dbReference>
<gene>
    <name evidence="1" type="ORF">V1517DRAFT_252856</name>
</gene>
<reference evidence="2" key="1">
    <citation type="journal article" date="2024" name="Front. Bioeng. Biotechnol.">
        <title>Genome-scale model development and genomic sequencing of the oleaginous clade Lipomyces.</title>
        <authorList>
            <person name="Czajka J.J."/>
            <person name="Han Y."/>
            <person name="Kim J."/>
            <person name="Mondo S.J."/>
            <person name="Hofstad B.A."/>
            <person name="Robles A."/>
            <person name="Haridas S."/>
            <person name="Riley R."/>
            <person name="LaButti K."/>
            <person name="Pangilinan J."/>
            <person name="Andreopoulos W."/>
            <person name="Lipzen A."/>
            <person name="Yan J."/>
            <person name="Wang M."/>
            <person name="Ng V."/>
            <person name="Grigoriev I.V."/>
            <person name="Spatafora J.W."/>
            <person name="Magnuson J.K."/>
            <person name="Baker S.E."/>
            <person name="Pomraning K.R."/>
        </authorList>
    </citation>
    <scope>NUCLEOTIDE SEQUENCE [LARGE SCALE GENOMIC DNA]</scope>
    <source>
        <strain evidence="2">CBS 10300</strain>
    </source>
</reference>
<proteinExistence type="predicted"/>
<dbReference type="Proteomes" id="UP001489719">
    <property type="component" value="Unassembled WGS sequence"/>
</dbReference>
<sequence>MASPGSTERALLVWINSLSPSLGIPPISSLGDVADGISLSRILVDIDREYFGSSAIEPALSGAEKPSFIAAVRNLKRLYKALSTYYIDTLHLGDLDDSLTPNVSLIAKDASIEETVKLVRLILVVCVSAETKCSEYVGNIERMSDVEARDTLLELIRASKHGSEDKKDGIATEYDIEALIQSEVTKVLARYDPLERAYAELQEHNSALQESYDKLKQHNVSLQEQVKQATGMSKLQVEIADNKAKSQIEYLQNNMQELEEQLMEKDKKIVDSETKTKELVVQVSGLLLGSASHGRADSYRVD</sequence>
<accession>A0ACC3TYP5</accession>